<dbReference type="AlphaFoldDB" id="A8N3Z6"/>
<dbReference type="EMBL" id="AACS02000001">
    <property type="protein sequence ID" value="EAU92249.2"/>
    <property type="molecule type" value="Genomic_DNA"/>
</dbReference>
<reference evidence="1 2" key="1">
    <citation type="journal article" date="2010" name="Proc. Natl. Acad. Sci. U.S.A.">
        <title>Insights into evolution of multicellular fungi from the assembled chromosomes of the mushroom Coprinopsis cinerea (Coprinus cinereus).</title>
        <authorList>
            <person name="Stajich J.E."/>
            <person name="Wilke S.K."/>
            <person name="Ahren D."/>
            <person name="Au C.H."/>
            <person name="Birren B.W."/>
            <person name="Borodovsky M."/>
            <person name="Burns C."/>
            <person name="Canback B."/>
            <person name="Casselton L.A."/>
            <person name="Cheng C.K."/>
            <person name="Deng J."/>
            <person name="Dietrich F.S."/>
            <person name="Fargo D.C."/>
            <person name="Farman M.L."/>
            <person name="Gathman A.C."/>
            <person name="Goldberg J."/>
            <person name="Guigo R."/>
            <person name="Hoegger P.J."/>
            <person name="Hooker J.B."/>
            <person name="Huggins A."/>
            <person name="James T.Y."/>
            <person name="Kamada T."/>
            <person name="Kilaru S."/>
            <person name="Kodira C."/>
            <person name="Kues U."/>
            <person name="Kupfer D."/>
            <person name="Kwan H.S."/>
            <person name="Lomsadze A."/>
            <person name="Li W."/>
            <person name="Lilly W.W."/>
            <person name="Ma L.J."/>
            <person name="Mackey A.J."/>
            <person name="Manning G."/>
            <person name="Martin F."/>
            <person name="Muraguchi H."/>
            <person name="Natvig D.O."/>
            <person name="Palmerini H."/>
            <person name="Ramesh M.A."/>
            <person name="Rehmeyer C.J."/>
            <person name="Roe B.A."/>
            <person name="Shenoy N."/>
            <person name="Stanke M."/>
            <person name="Ter-Hovhannisyan V."/>
            <person name="Tunlid A."/>
            <person name="Velagapudi R."/>
            <person name="Vision T.J."/>
            <person name="Zeng Q."/>
            <person name="Zolan M.E."/>
            <person name="Pukkila P.J."/>
        </authorList>
    </citation>
    <scope>NUCLEOTIDE SEQUENCE [LARGE SCALE GENOMIC DNA]</scope>
    <source>
        <strain evidence="2">Okayama-7 / 130 / ATCC MYA-4618 / FGSC 9003</strain>
    </source>
</reference>
<gene>
    <name evidence="1" type="ORF">CC1G_10135</name>
</gene>
<dbReference type="InParanoid" id="A8N3Z6"/>
<keyword evidence="2" id="KW-1185">Reference proteome</keyword>
<dbReference type="RefSeq" id="XP_001829605.2">
    <property type="nucleotide sequence ID" value="XM_001829553.2"/>
</dbReference>
<accession>A8N3Z6</accession>
<name>A8N3Z6_COPC7</name>
<dbReference type="HOGENOM" id="CLU_976635_0_0_1"/>
<evidence type="ECO:0000313" key="1">
    <source>
        <dbReference type="EMBL" id="EAU92249.2"/>
    </source>
</evidence>
<dbReference type="VEuPathDB" id="FungiDB:CC1G_10135"/>
<comment type="caution">
    <text evidence="1">The sequence shown here is derived from an EMBL/GenBank/DDBJ whole genome shotgun (WGS) entry which is preliminary data.</text>
</comment>
<protein>
    <submittedName>
        <fullName evidence="1">Uncharacterized protein</fullName>
    </submittedName>
</protein>
<dbReference type="Proteomes" id="UP000001861">
    <property type="component" value="Unassembled WGS sequence"/>
</dbReference>
<dbReference type="KEGG" id="cci:CC1G_10135"/>
<organism evidence="1 2">
    <name type="scientific">Coprinopsis cinerea (strain Okayama-7 / 130 / ATCC MYA-4618 / FGSC 9003)</name>
    <name type="common">Inky cap fungus</name>
    <name type="synonym">Hormographiella aspergillata</name>
    <dbReference type="NCBI Taxonomy" id="240176"/>
    <lineage>
        <taxon>Eukaryota</taxon>
        <taxon>Fungi</taxon>
        <taxon>Dikarya</taxon>
        <taxon>Basidiomycota</taxon>
        <taxon>Agaricomycotina</taxon>
        <taxon>Agaricomycetes</taxon>
        <taxon>Agaricomycetidae</taxon>
        <taxon>Agaricales</taxon>
        <taxon>Agaricineae</taxon>
        <taxon>Psathyrellaceae</taxon>
        <taxon>Coprinopsis</taxon>
    </lineage>
</organism>
<dbReference type="GeneID" id="6006038"/>
<proteinExistence type="predicted"/>
<sequence>MCLCIKTRVVALEAQLAIVAGIERRIEGMMGSEEGATSAIAYGGPGKEGTCTLQALLRAEVEVALRLANEIPERAAMHLNVRERDHVELIDLDDLALVDLTTFFHCLLEVWTGLDRLIQDSYMRVRGEGGRGILLRIERHRRKVLGNAIKGLAGEAMQAGWKLLKKVEARAVELGFPELLEDLQEAYYWWQHSLPENEINLARSPSYRSRHAAQDDEVWDQWLRDREEGSKTPPSEGLGSQEKWGEKMERDMLLLARHTIDLKIAANSLRTASLRLQGSIVVAEG</sequence>
<evidence type="ECO:0000313" key="2">
    <source>
        <dbReference type="Proteomes" id="UP000001861"/>
    </source>
</evidence>